<dbReference type="InterPro" id="IPR036537">
    <property type="entry name" value="Adaptor_Cbl_N_dom_sf"/>
</dbReference>
<accession>A0A368QL16</accession>
<reference evidence="2" key="2">
    <citation type="submission" date="2015-07" db="EMBL/GenBank/DDBJ databases">
        <authorList>
            <person name="Noorani M."/>
        </authorList>
    </citation>
    <scope>NUCLEOTIDE SEQUENCE</scope>
    <source>
        <strain evidence="2">Yugu1</strain>
    </source>
</reference>
<feature type="compositionally biased region" description="Low complexity" evidence="1">
    <location>
        <begin position="343"/>
        <end position="356"/>
    </location>
</feature>
<dbReference type="EMBL" id="CM003530">
    <property type="protein sequence ID" value="RCV18665.1"/>
    <property type="molecule type" value="Genomic_DNA"/>
</dbReference>
<evidence type="ECO:0000313" key="2">
    <source>
        <dbReference type="EMBL" id="RCV18665.1"/>
    </source>
</evidence>
<gene>
    <name evidence="2" type="ORF">SETIT_3G320500v2</name>
</gene>
<dbReference type="GO" id="GO:0007166">
    <property type="term" value="P:cell surface receptor signaling pathway"/>
    <property type="evidence" value="ECO:0007669"/>
    <property type="project" value="InterPro"/>
</dbReference>
<proteinExistence type="predicted"/>
<name>A0A368QL16_SETIT</name>
<dbReference type="EMBL" id="CM003530">
    <property type="protein sequence ID" value="RCV18666.1"/>
    <property type="molecule type" value="Genomic_DNA"/>
</dbReference>
<sequence>MDIATLRLIIDAVLAIEKASDNVEQNGKDCESIKGRAEKVLKNLSRVESNKQLMEDSVVSSAVVELGKILDEAQELVKKCQVKRNIICVYWTAGKLSRKLSRMNQSISDRNSDLMHAIMCAIMCSPTQRGHHPPVPEPVRVPSSAPDGEMNNHHKQIADIADQIKARMKMVRKNREECFEIDKRAGKVTALLPRLENTDMMKDPEMSADLEKLVETFQHAYELVTACQGRNFLMIRPAQGCQGGNGRTDGELSKELHQVLDQMVLDLDDMTEISIRYAKGNREATTPAVRFTATLMVGHFVVKLKLARQRSKGMIVQSMGHLKEISHLDASFKAEPEEIEAVASESISLTSSSNLLPDEPSLLQGGTTTEGPGPSS</sequence>
<dbReference type="InterPro" id="IPR059179">
    <property type="entry name" value="MLKL-like_MCAfunc"/>
</dbReference>
<dbReference type="OrthoDB" id="610414at2759"/>
<protein>
    <submittedName>
        <fullName evidence="2">Uncharacterized protein</fullName>
    </submittedName>
</protein>
<evidence type="ECO:0000256" key="1">
    <source>
        <dbReference type="SAM" id="MobiDB-lite"/>
    </source>
</evidence>
<organism evidence="2">
    <name type="scientific">Setaria italica</name>
    <name type="common">Foxtail millet</name>
    <name type="synonym">Panicum italicum</name>
    <dbReference type="NCBI Taxonomy" id="4555"/>
    <lineage>
        <taxon>Eukaryota</taxon>
        <taxon>Viridiplantae</taxon>
        <taxon>Streptophyta</taxon>
        <taxon>Embryophyta</taxon>
        <taxon>Tracheophyta</taxon>
        <taxon>Spermatophyta</taxon>
        <taxon>Magnoliopsida</taxon>
        <taxon>Liliopsida</taxon>
        <taxon>Poales</taxon>
        <taxon>Poaceae</taxon>
        <taxon>PACMAD clade</taxon>
        <taxon>Panicoideae</taxon>
        <taxon>Panicodae</taxon>
        <taxon>Paniceae</taxon>
        <taxon>Cenchrinae</taxon>
        <taxon>Setaria</taxon>
    </lineage>
</organism>
<dbReference type="Gene3D" id="1.20.930.20">
    <property type="entry name" value="Adaptor protein Cbl, N-terminal domain"/>
    <property type="match status" value="2"/>
</dbReference>
<feature type="region of interest" description="Disordered" evidence="1">
    <location>
        <begin position="343"/>
        <end position="376"/>
    </location>
</feature>
<dbReference type="AlphaFoldDB" id="A0A368QL16"/>
<dbReference type="PANTHER" id="PTHR35832">
    <property type="entry name" value="OS12G0248400 PROTEIN-RELATED"/>
    <property type="match status" value="1"/>
</dbReference>
<dbReference type="PANTHER" id="PTHR35832:SF9">
    <property type="entry name" value="OS12G0276800 PROTEIN"/>
    <property type="match status" value="1"/>
</dbReference>
<reference evidence="2" key="1">
    <citation type="journal article" date="2012" name="Nat. Biotechnol.">
        <title>Reference genome sequence of the model plant Setaria.</title>
        <authorList>
            <person name="Bennetzen J.L."/>
            <person name="Schmutz J."/>
            <person name="Wang H."/>
            <person name="Percifield R."/>
            <person name="Hawkins J."/>
            <person name="Pontaroli A.C."/>
            <person name="Estep M."/>
            <person name="Feng L."/>
            <person name="Vaughn J.N."/>
            <person name="Grimwood J."/>
            <person name="Jenkins J."/>
            <person name="Barry K."/>
            <person name="Lindquist E."/>
            <person name="Hellsten U."/>
            <person name="Deshpande S."/>
            <person name="Wang X."/>
            <person name="Wu X."/>
            <person name="Mitros T."/>
            <person name="Triplett J."/>
            <person name="Yang X."/>
            <person name="Ye C.Y."/>
            <person name="Mauro-Herrera M."/>
            <person name="Wang L."/>
            <person name="Li P."/>
            <person name="Sharma M."/>
            <person name="Sharma R."/>
            <person name="Ronald P.C."/>
            <person name="Panaud O."/>
            <person name="Kellogg E.A."/>
            <person name="Brutnell T.P."/>
            <person name="Doust A.N."/>
            <person name="Tuskan G.A."/>
            <person name="Rokhsar D."/>
            <person name="Devos K.M."/>
        </authorList>
    </citation>
    <scope>NUCLEOTIDE SEQUENCE [LARGE SCALE GENOMIC DNA]</scope>
    <source>
        <strain evidence="2">Yugu1</strain>
    </source>
</reference>
<feature type="compositionally biased region" description="Low complexity" evidence="1">
    <location>
        <begin position="365"/>
        <end position="376"/>
    </location>
</feature>
<dbReference type="CDD" id="cd21037">
    <property type="entry name" value="MLKL_NTD"/>
    <property type="match status" value="2"/>
</dbReference>